<name>A0A4Z0M181_9GAMM</name>
<keyword evidence="13 16" id="KW-0472">Membrane</keyword>
<comment type="catalytic activity">
    <reaction evidence="15 16 17">
        <text>oxaloacetate + 2 Na(+)(in) + H(+) = pyruvate + 2 Na(+)(out) + CO2</text>
        <dbReference type="Rhea" id="RHEA:57724"/>
        <dbReference type="ChEBI" id="CHEBI:15361"/>
        <dbReference type="ChEBI" id="CHEBI:15378"/>
        <dbReference type="ChEBI" id="CHEBI:16452"/>
        <dbReference type="ChEBI" id="CHEBI:16526"/>
        <dbReference type="ChEBI" id="CHEBI:29101"/>
        <dbReference type="EC" id="7.2.4.2"/>
    </reaction>
</comment>
<sequence>MQQDLLTQGFELLLYGMGTVVIFLCLLVLATAAMSKTIERFFPEATVPAAKPPAPRAAPAADDAELVAVITAAIRQHRQRG</sequence>
<evidence type="ECO:0000256" key="1">
    <source>
        <dbReference type="ARBA" id="ARBA00001959"/>
    </source>
</evidence>
<protein>
    <recommendedName>
        <fullName evidence="16">Probable oxaloacetate decarboxylase gamma chain</fullName>
        <ecNumber evidence="16">7.2.4.2</ecNumber>
    </recommendedName>
</protein>
<keyword evidence="9 16" id="KW-1278">Translocase</keyword>
<keyword evidence="6 16" id="KW-0813">Transport</keyword>
<dbReference type="GO" id="GO:0008948">
    <property type="term" value="F:oxaloacetate decarboxylase activity"/>
    <property type="evidence" value="ECO:0007669"/>
    <property type="project" value="UniProtKB-UniRule"/>
</dbReference>
<evidence type="ECO:0000256" key="4">
    <source>
        <dbReference type="ARBA" id="ARBA00005844"/>
    </source>
</evidence>
<comment type="subcellular location">
    <subcellularLocation>
        <location evidence="3 16 17">Cell membrane</location>
        <topology evidence="3 16 17">Single-pass membrane protein</topology>
    </subcellularLocation>
</comment>
<proteinExistence type="inferred from homology"/>
<comment type="similarity">
    <text evidence="4 16 17">Belongs to the OadG family.</text>
</comment>
<evidence type="ECO:0000313" key="18">
    <source>
        <dbReference type="EMBL" id="TGD73443.1"/>
    </source>
</evidence>
<evidence type="ECO:0000256" key="3">
    <source>
        <dbReference type="ARBA" id="ARBA00004162"/>
    </source>
</evidence>
<evidence type="ECO:0000256" key="6">
    <source>
        <dbReference type="ARBA" id="ARBA00022448"/>
    </source>
</evidence>
<evidence type="ECO:0000256" key="15">
    <source>
        <dbReference type="ARBA" id="ARBA00048176"/>
    </source>
</evidence>
<accession>A0A4Z0M181</accession>
<dbReference type="EC" id="7.2.4.2" evidence="16"/>
<evidence type="ECO:0000256" key="11">
    <source>
        <dbReference type="ARBA" id="ARBA00023053"/>
    </source>
</evidence>
<gene>
    <name evidence="16" type="primary">oadG</name>
    <name evidence="18" type="ORF">E4634_10435</name>
</gene>
<comment type="function">
    <text evidence="2 16 17">Catalyzes the decarboxylation of oxaloacetate coupled to Na(+) translocation.</text>
</comment>
<comment type="caution">
    <text evidence="18">The sequence shown here is derived from an EMBL/GenBank/DDBJ whole genome shotgun (WGS) entry which is preliminary data.</text>
</comment>
<reference evidence="18 19" key="1">
    <citation type="submission" date="2019-04" db="EMBL/GenBank/DDBJ databases">
        <title>Taxonomy of novel Haliea sp. from mangrove soil of West Coast of India.</title>
        <authorList>
            <person name="Verma A."/>
            <person name="Kumar P."/>
            <person name="Krishnamurthi S."/>
        </authorList>
    </citation>
    <scope>NUCLEOTIDE SEQUENCE [LARGE SCALE GENOMIC DNA]</scope>
    <source>
        <strain evidence="18 19">SAOS-164</strain>
    </source>
</reference>
<dbReference type="GO" id="GO:0036376">
    <property type="term" value="P:sodium ion export across plasma membrane"/>
    <property type="evidence" value="ECO:0007669"/>
    <property type="project" value="InterPro"/>
</dbReference>
<dbReference type="InterPro" id="IPR023424">
    <property type="entry name" value="OadG"/>
</dbReference>
<dbReference type="Proteomes" id="UP000298050">
    <property type="component" value="Unassembled WGS sequence"/>
</dbReference>
<evidence type="ECO:0000256" key="5">
    <source>
        <dbReference type="ARBA" id="ARBA00011869"/>
    </source>
</evidence>
<comment type="cofactor">
    <cofactor evidence="1 16 17">
        <name>Na(+)</name>
        <dbReference type="ChEBI" id="CHEBI:29101"/>
    </cofactor>
</comment>
<evidence type="ECO:0000256" key="7">
    <source>
        <dbReference type="ARBA" id="ARBA00022475"/>
    </source>
</evidence>
<keyword evidence="14 16" id="KW-0739">Sodium transport</keyword>
<dbReference type="InterPro" id="IPR005899">
    <property type="entry name" value="Na_pump_deCOase"/>
</dbReference>
<evidence type="ECO:0000256" key="10">
    <source>
        <dbReference type="ARBA" id="ARBA00022989"/>
    </source>
</evidence>
<evidence type="ECO:0000256" key="9">
    <source>
        <dbReference type="ARBA" id="ARBA00022967"/>
    </source>
</evidence>
<keyword evidence="7 16" id="KW-1003">Cell membrane</keyword>
<dbReference type="Pfam" id="PF04277">
    <property type="entry name" value="OAD_gamma"/>
    <property type="match status" value="1"/>
</dbReference>
<keyword evidence="19" id="KW-1185">Reference proteome</keyword>
<organism evidence="18 19">
    <name type="scientific">Mangrovimicrobium sediminis</name>
    <dbReference type="NCBI Taxonomy" id="2562682"/>
    <lineage>
        <taxon>Bacteria</taxon>
        <taxon>Pseudomonadati</taxon>
        <taxon>Pseudomonadota</taxon>
        <taxon>Gammaproteobacteria</taxon>
        <taxon>Cellvibrionales</taxon>
        <taxon>Halieaceae</taxon>
        <taxon>Mangrovimicrobium</taxon>
    </lineage>
</organism>
<keyword evidence="10 16" id="KW-1133">Transmembrane helix</keyword>
<keyword evidence="12 16" id="KW-0406">Ion transport</keyword>
<dbReference type="RefSeq" id="WP_135443608.1">
    <property type="nucleotide sequence ID" value="NZ_SRLE01000007.1"/>
</dbReference>
<evidence type="ECO:0000256" key="16">
    <source>
        <dbReference type="HAMAP-Rule" id="MF_00404"/>
    </source>
</evidence>
<dbReference type="NCBIfam" id="TIGR01195">
    <property type="entry name" value="oadG_fam"/>
    <property type="match status" value="1"/>
</dbReference>
<dbReference type="GO" id="GO:0015451">
    <property type="term" value="F:decarboxylation-driven active transmembrane transporter activity"/>
    <property type="evidence" value="ECO:0007669"/>
    <property type="project" value="UniProtKB-EC"/>
</dbReference>
<evidence type="ECO:0000256" key="13">
    <source>
        <dbReference type="ARBA" id="ARBA00023136"/>
    </source>
</evidence>
<keyword evidence="8 16" id="KW-0812">Transmembrane</keyword>
<evidence type="ECO:0000256" key="2">
    <source>
        <dbReference type="ARBA" id="ARBA00003002"/>
    </source>
</evidence>
<evidence type="ECO:0000256" key="17">
    <source>
        <dbReference type="RuleBase" id="RU004278"/>
    </source>
</evidence>
<keyword evidence="11 16" id="KW-0915">Sodium</keyword>
<evidence type="ECO:0000256" key="14">
    <source>
        <dbReference type="ARBA" id="ARBA00023201"/>
    </source>
</evidence>
<dbReference type="AlphaFoldDB" id="A0A4Z0M181"/>
<dbReference type="OrthoDB" id="5772594at2"/>
<evidence type="ECO:0000313" key="19">
    <source>
        <dbReference type="Proteomes" id="UP000298050"/>
    </source>
</evidence>
<comment type="subunit">
    <text evidence="5 16">Heterotrimer of an alpha, a beta and a gamma subunit.</text>
</comment>
<feature type="transmembrane region" description="Helical" evidence="16 17">
    <location>
        <begin position="12"/>
        <end position="33"/>
    </location>
</feature>
<dbReference type="EMBL" id="SRLE01000007">
    <property type="protein sequence ID" value="TGD73443.1"/>
    <property type="molecule type" value="Genomic_DNA"/>
</dbReference>
<dbReference type="HAMAP" id="MF_00404">
    <property type="entry name" value="OadG"/>
    <property type="match status" value="1"/>
</dbReference>
<evidence type="ECO:0000256" key="8">
    <source>
        <dbReference type="ARBA" id="ARBA00022692"/>
    </source>
</evidence>
<dbReference type="GO" id="GO:0015081">
    <property type="term" value="F:sodium ion transmembrane transporter activity"/>
    <property type="evidence" value="ECO:0007669"/>
    <property type="project" value="UniProtKB-UniRule"/>
</dbReference>
<dbReference type="GO" id="GO:0005886">
    <property type="term" value="C:plasma membrane"/>
    <property type="evidence" value="ECO:0007669"/>
    <property type="project" value="UniProtKB-SubCell"/>
</dbReference>
<evidence type="ECO:0000256" key="12">
    <source>
        <dbReference type="ARBA" id="ARBA00023065"/>
    </source>
</evidence>